<sequence>MSRHEYRIVSLISEEYAVGSTFDFNRVLSPALLRSHERFIGVLIIKPVLMYILPVSFYYQSTRCVW</sequence>
<organism evidence="2 3">
    <name type="scientific">Sphaerobolus stellatus (strain SS14)</name>
    <dbReference type="NCBI Taxonomy" id="990650"/>
    <lineage>
        <taxon>Eukaryota</taxon>
        <taxon>Fungi</taxon>
        <taxon>Dikarya</taxon>
        <taxon>Basidiomycota</taxon>
        <taxon>Agaricomycotina</taxon>
        <taxon>Agaricomycetes</taxon>
        <taxon>Phallomycetidae</taxon>
        <taxon>Geastrales</taxon>
        <taxon>Sphaerobolaceae</taxon>
        <taxon>Sphaerobolus</taxon>
    </lineage>
</organism>
<dbReference type="Proteomes" id="UP000054279">
    <property type="component" value="Unassembled WGS sequence"/>
</dbReference>
<evidence type="ECO:0000313" key="3">
    <source>
        <dbReference type="Proteomes" id="UP000054279"/>
    </source>
</evidence>
<name>A0A0C9VGN3_SPHS4</name>
<feature type="transmembrane region" description="Helical" evidence="1">
    <location>
        <begin position="39"/>
        <end position="59"/>
    </location>
</feature>
<dbReference type="AlphaFoldDB" id="A0A0C9VGN3"/>
<dbReference type="HOGENOM" id="CLU_2832851_0_0_1"/>
<protein>
    <submittedName>
        <fullName evidence="2">Uncharacterized protein</fullName>
    </submittedName>
</protein>
<evidence type="ECO:0000256" key="1">
    <source>
        <dbReference type="SAM" id="Phobius"/>
    </source>
</evidence>
<proteinExistence type="predicted"/>
<keyword evidence="1" id="KW-0472">Membrane</keyword>
<gene>
    <name evidence="2" type="ORF">M422DRAFT_32219</name>
</gene>
<keyword evidence="1" id="KW-1133">Transmembrane helix</keyword>
<keyword evidence="3" id="KW-1185">Reference proteome</keyword>
<reference evidence="2 3" key="1">
    <citation type="submission" date="2014-06" db="EMBL/GenBank/DDBJ databases">
        <title>Evolutionary Origins and Diversification of the Mycorrhizal Mutualists.</title>
        <authorList>
            <consortium name="DOE Joint Genome Institute"/>
            <consortium name="Mycorrhizal Genomics Consortium"/>
            <person name="Kohler A."/>
            <person name="Kuo A."/>
            <person name="Nagy L.G."/>
            <person name="Floudas D."/>
            <person name="Copeland A."/>
            <person name="Barry K.W."/>
            <person name="Cichocki N."/>
            <person name="Veneault-Fourrey C."/>
            <person name="LaButti K."/>
            <person name="Lindquist E.A."/>
            <person name="Lipzen A."/>
            <person name="Lundell T."/>
            <person name="Morin E."/>
            <person name="Murat C."/>
            <person name="Riley R."/>
            <person name="Ohm R."/>
            <person name="Sun H."/>
            <person name="Tunlid A."/>
            <person name="Henrissat B."/>
            <person name="Grigoriev I.V."/>
            <person name="Hibbett D.S."/>
            <person name="Martin F."/>
        </authorList>
    </citation>
    <scope>NUCLEOTIDE SEQUENCE [LARGE SCALE GENOMIC DNA]</scope>
    <source>
        <strain evidence="2 3">SS14</strain>
    </source>
</reference>
<dbReference type="EMBL" id="KN837143">
    <property type="protein sequence ID" value="KIJ40592.1"/>
    <property type="molecule type" value="Genomic_DNA"/>
</dbReference>
<keyword evidence="1" id="KW-0812">Transmembrane</keyword>
<evidence type="ECO:0000313" key="2">
    <source>
        <dbReference type="EMBL" id="KIJ40592.1"/>
    </source>
</evidence>
<accession>A0A0C9VGN3</accession>